<feature type="non-terminal residue" evidence="2">
    <location>
        <position position="1"/>
    </location>
</feature>
<dbReference type="STRING" id="1658172.A0A1B7NM14"/>
<feature type="region of interest" description="Disordered" evidence="1">
    <location>
        <begin position="135"/>
        <end position="162"/>
    </location>
</feature>
<comment type="caution">
    <text evidence="2">The sequence shown here is derived from an EMBL/GenBank/DDBJ whole genome shotgun (WGS) entry which is preliminary data.</text>
</comment>
<reference evidence="2 3" key="1">
    <citation type="submission" date="2015-07" db="EMBL/GenBank/DDBJ databases">
        <title>Emmonsia species relationships and genome sequence.</title>
        <authorList>
            <person name="Cuomo C.A."/>
            <person name="Schwartz I.S."/>
            <person name="Kenyon C."/>
            <person name="de Hoog G.S."/>
            <person name="Govender N.P."/>
            <person name="Botha A."/>
            <person name="Moreno L."/>
            <person name="de Vries M."/>
            <person name="Munoz J.F."/>
            <person name="Stielow J.B."/>
        </authorList>
    </citation>
    <scope>NUCLEOTIDE SEQUENCE [LARGE SCALE GENOMIC DNA]</scope>
    <source>
        <strain evidence="2 3">CBS 136260</strain>
    </source>
</reference>
<gene>
    <name evidence="2" type="ORF">ACJ72_07833</name>
</gene>
<proteinExistence type="predicted"/>
<feature type="compositionally biased region" description="Polar residues" evidence="1">
    <location>
        <begin position="21"/>
        <end position="43"/>
    </location>
</feature>
<dbReference type="Proteomes" id="UP000091918">
    <property type="component" value="Unassembled WGS sequence"/>
</dbReference>
<sequence>QESQVPPDMFVKPSVLAPISNGPSHGSSNGTKRPKLSLQTSSLPMTFGKSTTALSLALSAGCSSSPTVRNTFSNAYDGFRQTASLSPVGASSPTKGGPRHGKRGSSYLCNYEGVDDKIPYKLPLGLRSVLRNSPLRTSSLRRQPLAAPGGNGTSNGHSGRKVLFPAKRHVKYRYPLDEEIKTVHYVAKHSDLLTLDSPSEPSDGGNTSSDEGEDSDSSPSQLGSNLSEDDEILSPPEELEGNRNDVPAASTNRDASDGTVVKNSTNSAPATTTTTTTNQRKRSSKRKHSTSERQIRAVALREDLAGSADGTFSCCWDNTPRTPLLHKRRKRPCKWRWTLGPLHTSNGNNLGDGATNPDAAIATSVPNQEATSITGVPNSVEAAPEVPMLICPCPLPKPRPSTITTTPPPPPTKSRNGPQEPTTSSDL</sequence>
<evidence type="ECO:0000256" key="1">
    <source>
        <dbReference type="SAM" id="MobiDB-lite"/>
    </source>
</evidence>
<feature type="region of interest" description="Disordered" evidence="1">
    <location>
        <begin position="83"/>
        <end position="104"/>
    </location>
</feature>
<feature type="region of interest" description="Disordered" evidence="1">
    <location>
        <begin position="393"/>
        <end position="427"/>
    </location>
</feature>
<name>A0A1B7NM14_9EURO</name>
<evidence type="ECO:0000313" key="2">
    <source>
        <dbReference type="EMBL" id="OAX77863.1"/>
    </source>
</evidence>
<dbReference type="AlphaFoldDB" id="A0A1B7NM14"/>
<feature type="compositionally biased region" description="Polar residues" evidence="1">
    <location>
        <begin position="261"/>
        <end position="270"/>
    </location>
</feature>
<keyword evidence="3" id="KW-1185">Reference proteome</keyword>
<evidence type="ECO:0000313" key="3">
    <source>
        <dbReference type="Proteomes" id="UP000091918"/>
    </source>
</evidence>
<accession>A0A1B7NM14</accession>
<feature type="region of interest" description="Disordered" evidence="1">
    <location>
        <begin position="192"/>
        <end position="294"/>
    </location>
</feature>
<protein>
    <submittedName>
        <fullName evidence="2">Uncharacterized protein</fullName>
    </submittedName>
</protein>
<feature type="compositionally biased region" description="Basic residues" evidence="1">
    <location>
        <begin position="279"/>
        <end position="288"/>
    </location>
</feature>
<organism evidence="2 3">
    <name type="scientific">Emergomyces africanus</name>
    <dbReference type="NCBI Taxonomy" id="1955775"/>
    <lineage>
        <taxon>Eukaryota</taxon>
        <taxon>Fungi</taxon>
        <taxon>Dikarya</taxon>
        <taxon>Ascomycota</taxon>
        <taxon>Pezizomycotina</taxon>
        <taxon>Eurotiomycetes</taxon>
        <taxon>Eurotiomycetidae</taxon>
        <taxon>Onygenales</taxon>
        <taxon>Ajellomycetaceae</taxon>
        <taxon>Emergomyces</taxon>
    </lineage>
</organism>
<dbReference type="EMBL" id="LGUA01001976">
    <property type="protein sequence ID" value="OAX77863.1"/>
    <property type="molecule type" value="Genomic_DNA"/>
</dbReference>
<feature type="region of interest" description="Disordered" evidence="1">
    <location>
        <begin position="1"/>
        <end position="43"/>
    </location>
</feature>
<dbReference type="OrthoDB" id="5206740at2759"/>
<feature type="compositionally biased region" description="Polar residues" evidence="1">
    <location>
        <begin position="416"/>
        <end position="427"/>
    </location>
</feature>
<feature type="compositionally biased region" description="Polar residues" evidence="1">
    <location>
        <begin position="83"/>
        <end position="94"/>
    </location>
</feature>